<dbReference type="SMART" id="SM00738">
    <property type="entry name" value="NGN"/>
    <property type="match status" value="1"/>
</dbReference>
<dbReference type="AlphaFoldDB" id="F4NT39"/>
<feature type="domain" description="NusG-like N-terminal" evidence="15">
    <location>
        <begin position="160"/>
        <end position="250"/>
    </location>
</feature>
<evidence type="ECO:0000259" key="16">
    <source>
        <dbReference type="SMART" id="SM00739"/>
    </source>
</evidence>
<dbReference type="InterPro" id="IPR005100">
    <property type="entry name" value="NGN-domain"/>
</dbReference>
<evidence type="ECO:0000256" key="2">
    <source>
        <dbReference type="ARBA" id="ARBA00006956"/>
    </source>
</evidence>
<dbReference type="FunFam" id="2.30.30.30:FF:000018">
    <property type="entry name" value="Transcription elongation factor SPT5"/>
    <property type="match status" value="1"/>
</dbReference>
<feature type="compositionally biased region" description="Basic and acidic residues" evidence="14">
    <location>
        <begin position="96"/>
        <end position="115"/>
    </location>
</feature>
<dbReference type="OMA" id="YPVGYMN"/>
<dbReference type="Pfam" id="PF23291">
    <property type="entry name" value="KOW4_SPT5"/>
    <property type="match status" value="1"/>
</dbReference>
<keyword evidence="8" id="KW-0010">Activator</keyword>
<comment type="similarity">
    <text evidence="2 13">Belongs to the SPT5 family.</text>
</comment>
<dbReference type="PANTHER" id="PTHR11125">
    <property type="entry name" value="SUPPRESSOR OF TY 5"/>
    <property type="match status" value="1"/>
</dbReference>
<evidence type="ECO:0000256" key="3">
    <source>
        <dbReference type="ARBA" id="ARBA00020181"/>
    </source>
</evidence>
<dbReference type="CDD" id="cd06086">
    <property type="entry name" value="KOW_Spt5_6"/>
    <property type="match status" value="1"/>
</dbReference>
<evidence type="ECO:0000313" key="18">
    <source>
        <dbReference type="EMBL" id="EGF83080.1"/>
    </source>
</evidence>
<evidence type="ECO:0000256" key="14">
    <source>
        <dbReference type="SAM" id="MobiDB-lite"/>
    </source>
</evidence>
<dbReference type="OrthoDB" id="28901at2759"/>
<evidence type="ECO:0000256" key="13">
    <source>
        <dbReference type="PIRNR" id="PIRNR036945"/>
    </source>
</evidence>
<dbReference type="InterPro" id="IPR039385">
    <property type="entry name" value="NGN_Euk"/>
</dbReference>
<dbReference type="STRING" id="684364.F4NT39"/>
<dbReference type="InterPro" id="IPR041977">
    <property type="entry name" value="KOW_Spt5_4"/>
</dbReference>
<dbReference type="RefSeq" id="XP_006675975.1">
    <property type="nucleotide sequence ID" value="XM_006675912.1"/>
</dbReference>
<proteinExistence type="inferred from homology"/>
<dbReference type="InterPro" id="IPR041976">
    <property type="entry name" value="KOW_Spt5_3"/>
</dbReference>
<feature type="domain" description="KOW" evidence="16">
    <location>
        <begin position="400"/>
        <end position="427"/>
    </location>
</feature>
<sequence>MSSNRYDEEDETEEQSREARFRRQRDEDEDDEEDEEEEEEEDDEDHERGVQKHPKKRQRRQKANPFIDYEAAVDEDDEEDDEEAEDGFDREEAEEVERTFHDESRHRAFDRRVQQEEDTNAEAIAERFKQRYGRSEMSRGAYRGDLDHVPQSVLIPSVNDPKLWLIRCKPGKEKIIVMQMMRKFDDLELTSKTPLEILSVFSRDSLQGYVYIEAMKQAHVMAAIQGVNNIYVSKLQLVPVNEMVDCLSIKGKTLDLKTNAWVRVKRGRYDGDLAQVLEVAESGDTALVKLIPRLEPARGTLGQVQSRRKKGTDVRQPQKLFQPSDFNKREINAGNGGYTYQGDFFDKDGYLEKTMKVTSLLTEMVNPTLDEITKFSGGSINEQNNDLALLASANQATTDDFQIGEGITVISGELKNVPGVIQSIEGGIVTVIPDKSFGLSGPLRYPARDIAKRFEEGNHVKVVGGVHKDETGLIVKIDNNVVTILSDTSLNPISVFSKDLRTASEVSAVGTSLGQYDTLDLVQLSASDVGVIVKIEKDILLILNQYGNLLRVKPQQIQSKRDSSRAVTSDSHARPVTAGDHVVVSDPSSTIKRSGTVLHIFRSHVFVKSREIVEDNGIIVARNSNLVVMGGKVPMPAFGSHAPGAGRGNAYNPYAASTGLAGQGRSGGPGGMGRGRGRGRGRDEFVGKTVTICGGPYKGYLGIVKDATETHARVELHTGNKTINMEKTKLSMHGAESRSMQSQVNAGYNGYADRYDRNSNMGSRTPSYSGSKTPMYRSNTESATPNPHMDGGRTPAWDSGSRTPAWNASSKTPAWEASSRTPARPDSFFPGADHMPYQNALADNADTPYIPSTPAVDGMHGQSHNVTGTPGAYPSTPAAHNLPQTPLGGIGGQYPNMGSVPNTGLPQTPFVPATPFNPSTPANVHGDYYGSPNGGMDVHVSENWLCVGIEVRIIQSQTGRRFRDGQYDGRRAAIKTVEQGNRNAQILFLDGGVDGHGGEVISGVPDECLGPIHPEKKEAFKVLKGEYRDYTGVLLSIDMEEGVVRLDGRSDILMMDMSSLAKIHASSE</sequence>
<dbReference type="InterPro" id="IPR057936">
    <property type="entry name" value="KOWx_Spt5"/>
</dbReference>
<feature type="domain" description="KOW" evidence="16">
    <location>
        <begin position="683"/>
        <end position="710"/>
    </location>
</feature>
<dbReference type="InterPro" id="IPR057934">
    <property type="entry name" value="KOW_Spt5_7"/>
</dbReference>
<dbReference type="InterPro" id="IPR014722">
    <property type="entry name" value="Rib_uL2_dom2"/>
</dbReference>
<evidence type="ECO:0000313" key="19">
    <source>
        <dbReference type="Proteomes" id="UP000007241"/>
    </source>
</evidence>
<evidence type="ECO:0000256" key="1">
    <source>
        <dbReference type="ARBA" id="ARBA00004123"/>
    </source>
</evidence>
<feature type="compositionally biased region" description="Basic residues" evidence="14">
    <location>
        <begin position="51"/>
        <end position="62"/>
    </location>
</feature>
<dbReference type="CDD" id="cd09888">
    <property type="entry name" value="NGN_Euk"/>
    <property type="match status" value="1"/>
</dbReference>
<dbReference type="InterPro" id="IPR041975">
    <property type="entry name" value="KOW_Spt5_2"/>
</dbReference>
<evidence type="ECO:0000256" key="6">
    <source>
        <dbReference type="ARBA" id="ARBA00022737"/>
    </source>
</evidence>
<keyword evidence="10 13" id="KW-0539">Nucleus</keyword>
<evidence type="ECO:0000259" key="15">
    <source>
        <dbReference type="SMART" id="SM00738"/>
    </source>
</evidence>
<evidence type="ECO:0000256" key="12">
    <source>
        <dbReference type="ARBA" id="ARBA00025870"/>
    </source>
</evidence>
<dbReference type="SMART" id="SM01104">
    <property type="entry name" value="CTD"/>
    <property type="match status" value="1"/>
</dbReference>
<dbReference type="Proteomes" id="UP000007241">
    <property type="component" value="Unassembled WGS sequence"/>
</dbReference>
<dbReference type="GO" id="GO:0032784">
    <property type="term" value="P:regulation of DNA-templated transcription elongation"/>
    <property type="evidence" value="ECO:0007669"/>
    <property type="project" value="InterPro"/>
</dbReference>
<feature type="domain" description="Spt5 C-terminal" evidence="17">
    <location>
        <begin position="762"/>
        <end position="886"/>
    </location>
</feature>
<dbReference type="FunCoup" id="F4NT39">
    <property type="interactions" value="711"/>
</dbReference>
<keyword evidence="9 13" id="KW-0804">Transcription</keyword>
<dbReference type="Pfam" id="PF23042">
    <property type="entry name" value="KOW1_SPT5"/>
    <property type="match status" value="1"/>
</dbReference>
<dbReference type="GO" id="GO:0000785">
    <property type="term" value="C:chromatin"/>
    <property type="evidence" value="ECO:0007669"/>
    <property type="project" value="UniProtKB-ARBA"/>
</dbReference>
<dbReference type="GO" id="GO:0032044">
    <property type="term" value="C:DSIF complex"/>
    <property type="evidence" value="ECO:0000318"/>
    <property type="project" value="GO_Central"/>
</dbReference>
<dbReference type="Pfam" id="PF11942">
    <property type="entry name" value="Spt5_N"/>
    <property type="match status" value="1"/>
</dbReference>
<dbReference type="InterPro" id="IPR022581">
    <property type="entry name" value="Spt5_N"/>
</dbReference>
<dbReference type="CDD" id="cd06081">
    <property type="entry name" value="KOW_Spt5_1"/>
    <property type="match status" value="1"/>
</dbReference>
<dbReference type="Pfam" id="PF23037">
    <property type="entry name" value="KOWx_SPT5"/>
    <property type="match status" value="1"/>
</dbReference>
<evidence type="ECO:0000256" key="11">
    <source>
        <dbReference type="ARBA" id="ARBA00024691"/>
    </source>
</evidence>
<evidence type="ECO:0000256" key="8">
    <source>
        <dbReference type="ARBA" id="ARBA00023159"/>
    </source>
</evidence>
<dbReference type="EMBL" id="GL882879">
    <property type="protein sequence ID" value="EGF83080.1"/>
    <property type="molecule type" value="Genomic_DNA"/>
</dbReference>
<dbReference type="GO" id="GO:0003729">
    <property type="term" value="F:mRNA binding"/>
    <property type="evidence" value="ECO:0000318"/>
    <property type="project" value="GO_Central"/>
</dbReference>
<feature type="compositionally biased region" description="Gly residues" evidence="14">
    <location>
        <begin position="661"/>
        <end position="674"/>
    </location>
</feature>
<keyword evidence="19" id="KW-1185">Reference proteome</keyword>
<dbReference type="PIRSF" id="PIRSF036945">
    <property type="entry name" value="Spt5"/>
    <property type="match status" value="1"/>
</dbReference>
<dbReference type="PANTHER" id="PTHR11125:SF7">
    <property type="entry name" value="TRANSCRIPTION ELONGATION FACTOR SPT5"/>
    <property type="match status" value="1"/>
</dbReference>
<protein>
    <recommendedName>
        <fullName evidence="3 13">Transcription elongation factor SPT5</fullName>
    </recommendedName>
</protein>
<dbReference type="Gene3D" id="3.30.70.940">
    <property type="entry name" value="NusG, N-terminal domain"/>
    <property type="match status" value="1"/>
</dbReference>
<comment type="function">
    <text evidence="11 13">The SPT4-SPT5 complex mediates both activation and inhibition of transcription elongation, and plays a role in pre-mRNA processing. This complex seems to be important for the stability of the RNA polymerase II elongation machinery on the chromatin template but not for the inherent ability of this machinery to translocate down the gene.</text>
</comment>
<comment type="subunit">
    <text evidence="12">Component of the SPT4-SPT5 complex. Interacts with RNA polymerase II.</text>
</comment>
<gene>
    <name evidence="18" type="ORF">BATDEDRAFT_84603</name>
</gene>
<dbReference type="SUPFAM" id="SSF50104">
    <property type="entry name" value="Translation proteins SH3-like domain"/>
    <property type="match status" value="1"/>
</dbReference>
<dbReference type="InParanoid" id="F4NT39"/>
<dbReference type="InterPro" id="IPR006645">
    <property type="entry name" value="NGN-like_dom"/>
</dbReference>
<dbReference type="Pfam" id="PF23290">
    <property type="entry name" value="KOW5_SPT5"/>
    <property type="match status" value="1"/>
</dbReference>
<dbReference type="InterPro" id="IPR024945">
    <property type="entry name" value="Spt5_C_dom"/>
</dbReference>
<feature type="domain" description="KOW" evidence="16">
    <location>
        <begin position="453"/>
        <end position="480"/>
    </location>
</feature>
<dbReference type="FunFam" id="3.30.70.940:FF:000005">
    <property type="entry name" value="Transcription elongation factor SPT5"/>
    <property type="match status" value="1"/>
</dbReference>
<dbReference type="InterPro" id="IPR041973">
    <property type="entry name" value="KOW_Spt5_1"/>
</dbReference>
<dbReference type="CDD" id="cd06083">
    <property type="entry name" value="KOW_Spt5_3"/>
    <property type="match status" value="1"/>
</dbReference>
<dbReference type="InterPro" id="IPR008991">
    <property type="entry name" value="Translation_prot_SH3-like_sf"/>
</dbReference>
<feature type="compositionally biased region" description="Basic and acidic residues" evidence="14">
    <location>
        <begin position="14"/>
        <end position="26"/>
    </location>
</feature>
<dbReference type="InterPro" id="IPR017071">
    <property type="entry name" value="TF_Spt5_eukaryote"/>
</dbReference>
<evidence type="ECO:0000256" key="4">
    <source>
        <dbReference type="ARBA" id="ARBA00022491"/>
    </source>
</evidence>
<feature type="region of interest" description="Disordered" evidence="14">
    <location>
        <begin position="659"/>
        <end position="682"/>
    </location>
</feature>
<feature type="region of interest" description="Disordered" evidence="14">
    <location>
        <begin position="752"/>
        <end position="832"/>
    </location>
</feature>
<evidence type="ECO:0000259" key="17">
    <source>
        <dbReference type="SMART" id="SM01104"/>
    </source>
</evidence>
<comment type="subcellular location">
    <subcellularLocation>
        <location evidence="1 13">Nucleus</location>
    </subcellularLocation>
</comment>
<dbReference type="CDD" id="cd06084">
    <property type="entry name" value="KOW_Spt5_4"/>
    <property type="match status" value="1"/>
</dbReference>
<dbReference type="Pfam" id="PF23287">
    <property type="entry name" value="KOW7_SPT5"/>
    <property type="match status" value="1"/>
</dbReference>
<dbReference type="Pfam" id="PF23284">
    <property type="entry name" value="KOW2_Spt5"/>
    <property type="match status" value="1"/>
</dbReference>
<evidence type="ECO:0000256" key="5">
    <source>
        <dbReference type="ARBA" id="ARBA00022553"/>
    </source>
</evidence>
<dbReference type="GeneID" id="18241794"/>
<organism evidence="18 19">
    <name type="scientific">Batrachochytrium dendrobatidis (strain JAM81 / FGSC 10211)</name>
    <name type="common">Frog chytrid fungus</name>
    <dbReference type="NCBI Taxonomy" id="684364"/>
    <lineage>
        <taxon>Eukaryota</taxon>
        <taxon>Fungi</taxon>
        <taxon>Fungi incertae sedis</taxon>
        <taxon>Chytridiomycota</taxon>
        <taxon>Chytridiomycota incertae sedis</taxon>
        <taxon>Chytridiomycetes</taxon>
        <taxon>Rhizophydiales</taxon>
        <taxon>Rhizophydiales incertae sedis</taxon>
        <taxon>Batrachochytrium</taxon>
    </lineage>
</organism>
<dbReference type="Pfam" id="PF03439">
    <property type="entry name" value="Spt5-NGN"/>
    <property type="match status" value="1"/>
</dbReference>
<dbReference type="InterPro" id="IPR039659">
    <property type="entry name" value="SPT5"/>
</dbReference>
<dbReference type="GO" id="GO:0006357">
    <property type="term" value="P:regulation of transcription by RNA polymerase II"/>
    <property type="evidence" value="ECO:0007669"/>
    <property type="project" value="InterPro"/>
</dbReference>
<dbReference type="Pfam" id="PF12815">
    <property type="entry name" value="CTD"/>
    <property type="match status" value="1"/>
</dbReference>
<keyword evidence="6" id="KW-0677">Repeat</keyword>
<reference evidence="18 19" key="1">
    <citation type="submission" date="2009-12" db="EMBL/GenBank/DDBJ databases">
        <title>The draft genome of Batrachochytrium dendrobatidis.</title>
        <authorList>
            <consortium name="US DOE Joint Genome Institute (JGI-PGF)"/>
            <person name="Kuo A."/>
            <person name="Salamov A."/>
            <person name="Schmutz J."/>
            <person name="Lucas S."/>
            <person name="Pitluck S."/>
            <person name="Rosenblum E."/>
            <person name="Stajich J."/>
            <person name="Eisen M."/>
            <person name="Grigoriev I.V."/>
        </authorList>
    </citation>
    <scope>NUCLEOTIDE SEQUENCE [LARGE SCALE GENOMIC DNA]</scope>
    <source>
        <strain evidence="19">JAM81 / FGSC 10211</strain>
    </source>
</reference>
<keyword evidence="5" id="KW-0597">Phosphoprotein</keyword>
<dbReference type="GO" id="GO:0006368">
    <property type="term" value="P:transcription elongation by RNA polymerase II"/>
    <property type="evidence" value="ECO:0000318"/>
    <property type="project" value="GO_Central"/>
</dbReference>
<dbReference type="InterPro" id="IPR005824">
    <property type="entry name" value="KOW"/>
</dbReference>
<dbReference type="InterPro" id="IPR041978">
    <property type="entry name" value="KOW_Spt5_5"/>
</dbReference>
<feature type="compositionally biased region" description="Acidic residues" evidence="14">
    <location>
        <begin position="71"/>
        <end position="95"/>
    </location>
</feature>
<accession>F4NT39</accession>
<feature type="domain" description="KOW" evidence="16">
    <location>
        <begin position="1013"/>
        <end position="1040"/>
    </location>
</feature>
<dbReference type="Gene3D" id="2.30.30.30">
    <property type="match status" value="3"/>
</dbReference>
<feature type="domain" description="KOW" evidence="16">
    <location>
        <begin position="255"/>
        <end position="282"/>
    </location>
</feature>
<evidence type="ECO:0000256" key="7">
    <source>
        <dbReference type="ARBA" id="ARBA00023015"/>
    </source>
</evidence>
<dbReference type="CDD" id="cd06085">
    <property type="entry name" value="KOW_Spt5_5"/>
    <property type="match status" value="1"/>
</dbReference>
<dbReference type="HOGENOM" id="CLU_003537_1_0_1"/>
<evidence type="ECO:0000256" key="10">
    <source>
        <dbReference type="ARBA" id="ARBA00023242"/>
    </source>
</evidence>
<feature type="compositionally biased region" description="Polar residues" evidence="14">
    <location>
        <begin position="758"/>
        <end position="785"/>
    </location>
</feature>
<feature type="compositionally biased region" description="Polar residues" evidence="14">
    <location>
        <begin position="800"/>
        <end position="812"/>
    </location>
</feature>
<name>F4NT39_BATDJ</name>
<feature type="compositionally biased region" description="Acidic residues" evidence="14">
    <location>
        <begin position="27"/>
        <end position="45"/>
    </location>
</feature>
<evidence type="ECO:0000256" key="9">
    <source>
        <dbReference type="ARBA" id="ARBA00023163"/>
    </source>
</evidence>
<dbReference type="SMART" id="SM00739">
    <property type="entry name" value="KOW"/>
    <property type="match status" value="5"/>
</dbReference>
<dbReference type="InterPro" id="IPR036735">
    <property type="entry name" value="NGN_dom_sf"/>
</dbReference>
<feature type="region of interest" description="Disordered" evidence="14">
    <location>
        <begin position="1"/>
        <end position="118"/>
    </location>
</feature>
<keyword evidence="4" id="KW-0678">Repressor</keyword>
<keyword evidence="7" id="KW-0805">Transcription regulation</keyword>